<evidence type="ECO:0000313" key="2">
    <source>
        <dbReference type="EMBL" id="PIU46974.1"/>
    </source>
</evidence>
<dbReference type="EMBL" id="PEWP01000020">
    <property type="protein sequence ID" value="PIU46974.1"/>
    <property type="molecule type" value="Genomic_DNA"/>
</dbReference>
<comment type="caution">
    <text evidence="2">The sequence shown here is derived from an EMBL/GenBank/DDBJ whole genome shotgun (WGS) entry which is preliminary data.</text>
</comment>
<keyword evidence="1" id="KW-0472">Membrane</keyword>
<keyword evidence="1" id="KW-0812">Transmembrane</keyword>
<protein>
    <submittedName>
        <fullName evidence="2">Uncharacterized protein</fullName>
    </submittedName>
</protein>
<gene>
    <name evidence="2" type="ORF">COS93_01165</name>
</gene>
<accession>A0A2M6Z3J1</accession>
<evidence type="ECO:0000256" key="1">
    <source>
        <dbReference type="SAM" id="Phobius"/>
    </source>
</evidence>
<proteinExistence type="predicted"/>
<organism evidence="2 3">
    <name type="scientific">bacterium (Candidatus Gribaldobacteria) CG07_land_8_20_14_0_80_33_18</name>
    <dbReference type="NCBI Taxonomy" id="2014272"/>
    <lineage>
        <taxon>Bacteria</taxon>
        <taxon>Candidatus Gribaldobacteria</taxon>
    </lineage>
</organism>
<feature type="transmembrane region" description="Helical" evidence="1">
    <location>
        <begin position="7"/>
        <end position="30"/>
    </location>
</feature>
<keyword evidence="1" id="KW-1133">Transmembrane helix</keyword>
<dbReference type="Proteomes" id="UP000228777">
    <property type="component" value="Unassembled WGS sequence"/>
</dbReference>
<dbReference type="Gene3D" id="2.50.20.20">
    <property type="match status" value="1"/>
</dbReference>
<name>A0A2M6Z3J1_9BACT</name>
<dbReference type="AlphaFoldDB" id="A0A2M6Z3J1"/>
<evidence type="ECO:0000313" key="3">
    <source>
        <dbReference type="Proteomes" id="UP000228777"/>
    </source>
</evidence>
<sequence length="344" mass="39272">MNKILNLKFLIIAGSIFLGTLVVLLTTGIYNPSWNPFTFASQRNLNKAIGKMTTLDNLKTQGNVWVEVTTVDKEKKPITLNFSFNPSVSADFKNKKGLSDFNLTGEIGGLSVSFDGEIRLVNDEFYFQIKNLSVLLSYMGMGKFQDKWIKLSSTSTPAEGEKNQGKEKIKEFFKEVMNELKRKEIIKVKRNLGEEKVDGIQCSHYLVILDNKNLKDIALLSLGKVKDFLSEEEKKEYEEKLKGVEKDLPQKFDEFSQKFGEISFEIWIDKESRVKKIKGEKEIDLTKLIEGKEGKIKIGLDFNLFDFDKEVKVEIPKDSIPLEDIIPKETLKSSTSELIESQIK</sequence>
<reference evidence="3" key="1">
    <citation type="submission" date="2017-09" db="EMBL/GenBank/DDBJ databases">
        <title>Depth-based differentiation of microbial function through sediment-hosted aquifers and enrichment of novel symbionts in the deep terrestrial subsurface.</title>
        <authorList>
            <person name="Probst A.J."/>
            <person name="Ladd B."/>
            <person name="Jarett J.K."/>
            <person name="Geller-Mcgrath D.E."/>
            <person name="Sieber C.M.K."/>
            <person name="Emerson J.B."/>
            <person name="Anantharaman K."/>
            <person name="Thomas B.C."/>
            <person name="Malmstrom R."/>
            <person name="Stieglmeier M."/>
            <person name="Klingl A."/>
            <person name="Woyke T."/>
            <person name="Ryan C.M."/>
            <person name="Banfield J.F."/>
        </authorList>
    </citation>
    <scope>NUCLEOTIDE SEQUENCE [LARGE SCALE GENOMIC DNA]</scope>
</reference>